<organism evidence="2 3">
    <name type="scientific">Candidatus Kaiserbacteria bacterium RIFCSPLOWO2_12_FULL_45_26</name>
    <dbReference type="NCBI Taxonomy" id="1798525"/>
    <lineage>
        <taxon>Bacteria</taxon>
        <taxon>Candidatus Kaiseribacteriota</taxon>
    </lineage>
</organism>
<dbReference type="Proteomes" id="UP000177325">
    <property type="component" value="Unassembled WGS sequence"/>
</dbReference>
<evidence type="ECO:0000313" key="3">
    <source>
        <dbReference type="Proteomes" id="UP000177325"/>
    </source>
</evidence>
<gene>
    <name evidence="2" type="ORF">A3G90_01365</name>
</gene>
<feature type="region of interest" description="Disordered" evidence="1">
    <location>
        <begin position="53"/>
        <end position="81"/>
    </location>
</feature>
<protein>
    <submittedName>
        <fullName evidence="2">Uncharacterized protein</fullName>
    </submittedName>
</protein>
<dbReference type="AlphaFoldDB" id="A0A1F6FFU9"/>
<name>A0A1F6FFU9_9BACT</name>
<sequence length="81" mass="9247">MSLPKRNLESCSAGGRSNREAREAESAWSATAVDDRPVTKQVLRENGNRFVQFPDNWHEKNGHNPAKLSRPRTYPRRSKKA</sequence>
<comment type="caution">
    <text evidence="2">The sequence shown here is derived from an EMBL/GenBank/DDBJ whole genome shotgun (WGS) entry which is preliminary data.</text>
</comment>
<accession>A0A1F6FFU9</accession>
<evidence type="ECO:0000256" key="1">
    <source>
        <dbReference type="SAM" id="MobiDB-lite"/>
    </source>
</evidence>
<proteinExistence type="predicted"/>
<evidence type="ECO:0000313" key="2">
    <source>
        <dbReference type="EMBL" id="OGG84717.1"/>
    </source>
</evidence>
<dbReference type="STRING" id="1798525.A3G90_01365"/>
<reference evidence="2 3" key="1">
    <citation type="journal article" date="2016" name="Nat. Commun.">
        <title>Thousands of microbial genomes shed light on interconnected biogeochemical processes in an aquifer system.</title>
        <authorList>
            <person name="Anantharaman K."/>
            <person name="Brown C.T."/>
            <person name="Hug L.A."/>
            <person name="Sharon I."/>
            <person name="Castelle C.J."/>
            <person name="Probst A.J."/>
            <person name="Thomas B.C."/>
            <person name="Singh A."/>
            <person name="Wilkins M.J."/>
            <person name="Karaoz U."/>
            <person name="Brodie E.L."/>
            <person name="Williams K.H."/>
            <person name="Hubbard S.S."/>
            <person name="Banfield J.F."/>
        </authorList>
    </citation>
    <scope>NUCLEOTIDE SEQUENCE [LARGE SCALE GENOMIC DNA]</scope>
</reference>
<feature type="compositionally biased region" description="Basic residues" evidence="1">
    <location>
        <begin position="69"/>
        <end position="81"/>
    </location>
</feature>
<feature type="region of interest" description="Disordered" evidence="1">
    <location>
        <begin position="1"/>
        <end position="33"/>
    </location>
</feature>
<dbReference type="EMBL" id="MFMM01000001">
    <property type="protein sequence ID" value="OGG84717.1"/>
    <property type="molecule type" value="Genomic_DNA"/>
</dbReference>